<feature type="chain" id="PRO_5047219964" description="YHS domain-containing protein" evidence="2">
    <location>
        <begin position="26"/>
        <end position="281"/>
    </location>
</feature>
<gene>
    <name evidence="3" type="ORF">R5W23_003278</name>
</gene>
<reference evidence="4" key="1">
    <citation type="journal article" date="2023" name="Mar. Drugs">
        <title>Gemmata algarum, a Novel Planctomycete Isolated from an Algal Mat, Displays Antimicrobial Activity.</title>
        <authorList>
            <person name="Kumar G."/>
            <person name="Kallscheuer N."/>
            <person name="Kashif M."/>
            <person name="Ahamad S."/>
            <person name="Jagadeeshwari U."/>
            <person name="Pannikurungottu S."/>
            <person name="Haufschild T."/>
            <person name="Kabuu M."/>
            <person name="Sasikala C."/>
            <person name="Jogler C."/>
            <person name="Ramana C."/>
        </authorList>
    </citation>
    <scope>NUCLEOTIDE SEQUENCE [LARGE SCALE GENOMIC DNA]</scope>
    <source>
        <strain evidence="4">JC673</strain>
    </source>
</reference>
<feature type="region of interest" description="Disordered" evidence="1">
    <location>
        <begin position="26"/>
        <end position="61"/>
    </location>
</feature>
<evidence type="ECO:0000256" key="2">
    <source>
        <dbReference type="SAM" id="SignalP"/>
    </source>
</evidence>
<evidence type="ECO:0000313" key="3">
    <source>
        <dbReference type="EMBL" id="MDY3561850.1"/>
    </source>
</evidence>
<dbReference type="Proteomes" id="UP001272242">
    <property type="component" value="Unassembled WGS sequence"/>
</dbReference>
<organism evidence="3 4">
    <name type="scientific">Gemmata algarum</name>
    <dbReference type="NCBI Taxonomy" id="2975278"/>
    <lineage>
        <taxon>Bacteria</taxon>
        <taxon>Pseudomonadati</taxon>
        <taxon>Planctomycetota</taxon>
        <taxon>Planctomycetia</taxon>
        <taxon>Gemmatales</taxon>
        <taxon>Gemmataceae</taxon>
        <taxon>Gemmata</taxon>
    </lineage>
</organism>
<dbReference type="EMBL" id="JAXBLV010000200">
    <property type="protein sequence ID" value="MDY3561850.1"/>
    <property type="molecule type" value="Genomic_DNA"/>
</dbReference>
<evidence type="ECO:0008006" key="5">
    <source>
        <dbReference type="Google" id="ProtNLM"/>
    </source>
</evidence>
<sequence length="281" mass="29813">MNRKWVLFGVLVVPAVALVVGCSNNSTVPTQKAAAPQSGEAKPDGAKGDEHAHKPGTHGGTIVALGKDSYHAEAVFEKGGKVRLYMLGKEETRVQQVEAQTLSAFVTPEGSTDAVPVAFKPEPQQGDAAGTTSLFVAALPEGLAGKKVQVTINNINVGGERFRIGFGNEAHGDAMPAKKATAEEQKLFLTPGGLYTAADIKANGDTIPAVKYRGIRPTHQANPTPGQKICPISRTASNPKFTWVIGGKTYEFCCIPCIEEFLTTAKEKPAEIKDPSEYVKK</sequence>
<keyword evidence="4" id="KW-1185">Reference proteome</keyword>
<evidence type="ECO:0000313" key="4">
    <source>
        <dbReference type="Proteomes" id="UP001272242"/>
    </source>
</evidence>
<evidence type="ECO:0000256" key="1">
    <source>
        <dbReference type="SAM" id="MobiDB-lite"/>
    </source>
</evidence>
<comment type="caution">
    <text evidence="3">The sequence shown here is derived from an EMBL/GenBank/DDBJ whole genome shotgun (WGS) entry which is preliminary data.</text>
</comment>
<feature type="signal peptide" evidence="2">
    <location>
        <begin position="1"/>
        <end position="25"/>
    </location>
</feature>
<proteinExistence type="predicted"/>
<name>A0ABU5F2Q9_9BACT</name>
<feature type="compositionally biased region" description="Basic and acidic residues" evidence="1">
    <location>
        <begin position="41"/>
        <end position="53"/>
    </location>
</feature>
<keyword evidence="2" id="KW-0732">Signal</keyword>
<accession>A0ABU5F2Q9</accession>
<dbReference type="PROSITE" id="PS51257">
    <property type="entry name" value="PROKAR_LIPOPROTEIN"/>
    <property type="match status" value="1"/>
</dbReference>
<protein>
    <recommendedName>
        <fullName evidence="5">YHS domain-containing protein</fullName>
    </recommendedName>
</protein>
<dbReference type="RefSeq" id="WP_320688197.1">
    <property type="nucleotide sequence ID" value="NZ_JAXBLV010000200.1"/>
</dbReference>